<dbReference type="AlphaFoldDB" id="A0A5E4NC61"/>
<dbReference type="EMBL" id="CABPRJ010001900">
    <property type="protein sequence ID" value="VVC40043.1"/>
    <property type="molecule type" value="Genomic_DNA"/>
</dbReference>
<dbReference type="Proteomes" id="UP000325440">
    <property type="component" value="Unassembled WGS sequence"/>
</dbReference>
<protein>
    <submittedName>
        <fullName evidence="1">Uncharacterized protein</fullName>
    </submittedName>
</protein>
<evidence type="ECO:0000313" key="2">
    <source>
        <dbReference type="Proteomes" id="UP000325440"/>
    </source>
</evidence>
<organism evidence="1 2">
    <name type="scientific">Cinara cedri</name>
    <dbReference type="NCBI Taxonomy" id="506608"/>
    <lineage>
        <taxon>Eukaryota</taxon>
        <taxon>Metazoa</taxon>
        <taxon>Ecdysozoa</taxon>
        <taxon>Arthropoda</taxon>
        <taxon>Hexapoda</taxon>
        <taxon>Insecta</taxon>
        <taxon>Pterygota</taxon>
        <taxon>Neoptera</taxon>
        <taxon>Paraneoptera</taxon>
        <taxon>Hemiptera</taxon>
        <taxon>Sternorrhyncha</taxon>
        <taxon>Aphidomorpha</taxon>
        <taxon>Aphidoidea</taxon>
        <taxon>Aphididae</taxon>
        <taxon>Lachninae</taxon>
        <taxon>Cinara</taxon>
    </lineage>
</organism>
<name>A0A5E4NC61_9HEMI</name>
<gene>
    <name evidence="1" type="ORF">CINCED_3A003188</name>
</gene>
<evidence type="ECO:0000313" key="1">
    <source>
        <dbReference type="EMBL" id="VVC40043.1"/>
    </source>
</evidence>
<reference evidence="1 2" key="1">
    <citation type="submission" date="2019-08" db="EMBL/GenBank/DDBJ databases">
        <authorList>
            <person name="Alioto T."/>
            <person name="Alioto T."/>
            <person name="Gomez Garrido J."/>
        </authorList>
    </citation>
    <scope>NUCLEOTIDE SEQUENCE [LARGE SCALE GENOMIC DNA]</scope>
</reference>
<keyword evidence="2" id="KW-1185">Reference proteome</keyword>
<accession>A0A5E4NC61</accession>
<sequence>MKKMRPCETLKVNQLILFLKDNEWFPGRVSMKANVPRSYFVEDGLGTTYRRIFKHLRLRYFGEEEYADKHKENRGNEITNMRWNKHLLEQKVKCGTNTIRTKVLWKKYFMVQNGSDSDYLLLVQCIHILRTTGTYYLAEHASNGIGN</sequence>
<proteinExistence type="predicted"/>